<evidence type="ECO:0000256" key="12">
    <source>
        <dbReference type="RuleBase" id="RU003832"/>
    </source>
</evidence>
<evidence type="ECO:0000256" key="1">
    <source>
        <dbReference type="ARBA" id="ARBA00004447"/>
    </source>
</evidence>
<feature type="domain" description="Fucosyltransferase N-terminal" evidence="14">
    <location>
        <begin position="38"/>
        <end position="145"/>
    </location>
</feature>
<proteinExistence type="inferred from homology"/>
<dbReference type="EC" id="2.4.1.-" evidence="12"/>
<dbReference type="OMA" id="HTHACEA"/>
<evidence type="ECO:0000259" key="14">
    <source>
        <dbReference type="Pfam" id="PF17039"/>
    </source>
</evidence>
<keyword evidence="6 12" id="KW-0812">Transmembrane</keyword>
<dbReference type="Pfam" id="PF17039">
    <property type="entry name" value="Glyco_tran_10_N"/>
    <property type="match status" value="1"/>
</dbReference>
<dbReference type="FunFam" id="3.40.50.11660:FF:000002">
    <property type="entry name" value="Alpha-(1,3)-fucosyltransferase"/>
    <property type="match status" value="1"/>
</dbReference>
<evidence type="ECO:0000256" key="3">
    <source>
        <dbReference type="ARBA" id="ARBA00008919"/>
    </source>
</evidence>
<name>A0A1I8BN94_MELHA</name>
<reference evidence="16" key="1">
    <citation type="submission" date="2016-11" db="UniProtKB">
        <authorList>
            <consortium name="WormBaseParasite"/>
        </authorList>
    </citation>
    <scope>IDENTIFICATION</scope>
</reference>
<comment type="subcellular location">
    <subcellularLocation>
        <location evidence="1 12">Golgi apparatus</location>
        <location evidence="1 12">Golgi stack membrane</location>
        <topology evidence="1 12">Single-pass type II membrane protein</topology>
    </subcellularLocation>
</comment>
<dbReference type="InterPro" id="IPR055270">
    <property type="entry name" value="Glyco_tran_10_C"/>
</dbReference>
<evidence type="ECO:0000313" key="15">
    <source>
        <dbReference type="Proteomes" id="UP000095281"/>
    </source>
</evidence>
<evidence type="ECO:0000256" key="6">
    <source>
        <dbReference type="ARBA" id="ARBA00022692"/>
    </source>
</evidence>
<dbReference type="UniPathway" id="UPA00378"/>
<dbReference type="InterPro" id="IPR031481">
    <property type="entry name" value="Glyco_tran_10_N"/>
</dbReference>
<evidence type="ECO:0000256" key="9">
    <source>
        <dbReference type="ARBA" id="ARBA00023034"/>
    </source>
</evidence>
<dbReference type="AlphaFoldDB" id="A0A1I8BN94"/>
<keyword evidence="11" id="KW-0325">Glycoprotein</keyword>
<comment type="similarity">
    <text evidence="3 12">Belongs to the glycosyltransferase 10 family.</text>
</comment>
<dbReference type="Proteomes" id="UP000095281">
    <property type="component" value="Unplaced"/>
</dbReference>
<keyword evidence="8" id="KW-1133">Transmembrane helix</keyword>
<keyword evidence="5 12" id="KW-0808">Transferase</keyword>
<protein>
    <recommendedName>
        <fullName evidence="12">Fucosyltransferase</fullName>
        <ecNumber evidence="12">2.4.1.-</ecNumber>
    </recommendedName>
</protein>
<dbReference type="InterPro" id="IPR001503">
    <property type="entry name" value="Glyco_trans_10"/>
</dbReference>
<comment type="pathway">
    <text evidence="2">Protein modification; protein glycosylation.</text>
</comment>
<dbReference type="PANTHER" id="PTHR48438:SF1">
    <property type="entry name" value="ALPHA-(1,3)-FUCOSYLTRANSFERASE C-RELATED"/>
    <property type="match status" value="1"/>
</dbReference>
<evidence type="ECO:0000256" key="8">
    <source>
        <dbReference type="ARBA" id="ARBA00022989"/>
    </source>
</evidence>
<keyword evidence="4 12" id="KW-0328">Glycosyltransferase</keyword>
<evidence type="ECO:0000256" key="11">
    <source>
        <dbReference type="ARBA" id="ARBA00023180"/>
    </source>
</evidence>
<evidence type="ECO:0000256" key="7">
    <source>
        <dbReference type="ARBA" id="ARBA00022968"/>
    </source>
</evidence>
<dbReference type="SUPFAM" id="SSF53756">
    <property type="entry name" value="UDP-Glycosyltransferase/glycogen phosphorylase"/>
    <property type="match status" value="1"/>
</dbReference>
<dbReference type="GO" id="GO:0008417">
    <property type="term" value="F:fucosyltransferase activity"/>
    <property type="evidence" value="ECO:0007669"/>
    <property type="project" value="InterPro"/>
</dbReference>
<evidence type="ECO:0000256" key="5">
    <source>
        <dbReference type="ARBA" id="ARBA00022679"/>
    </source>
</evidence>
<evidence type="ECO:0000256" key="4">
    <source>
        <dbReference type="ARBA" id="ARBA00022676"/>
    </source>
</evidence>
<dbReference type="Gene3D" id="3.40.50.11660">
    <property type="entry name" value="Glycosyl transferase family 10, C-terminal domain"/>
    <property type="match status" value="1"/>
</dbReference>
<evidence type="ECO:0000313" key="16">
    <source>
        <dbReference type="WBParaSite" id="MhA1_Contig343.frz3.gene24"/>
    </source>
</evidence>
<dbReference type="PANTHER" id="PTHR48438">
    <property type="entry name" value="ALPHA-(1,3)-FUCOSYLTRANSFERASE C-RELATED"/>
    <property type="match status" value="1"/>
</dbReference>
<feature type="domain" description="Fucosyltransferase C-terminal" evidence="13">
    <location>
        <begin position="171"/>
        <end position="302"/>
    </location>
</feature>
<evidence type="ECO:0000256" key="2">
    <source>
        <dbReference type="ARBA" id="ARBA00004922"/>
    </source>
</evidence>
<keyword evidence="10" id="KW-0472">Membrane</keyword>
<sequence>MTENKKLKGRSLHSFIKHPLFSQGFNVCSMSWMRPHFKPIILGWNSVYGYGNVVELMTGMFNINECPYKCEYSGDKHKYLNASAIVYFIRTEHNELPKKRLPNQLYVFNLDEPPHNTWELYKDAGPDFFNITMTYRFDSDVYNPYDAFIPCNGKCNSDEYWTEKEVLDNVMKKTGFVMQVCSNCNVPSKREHIADELMKLIKIDFFGTCHNGTPCDYNNCYNKQLERHMFHLAFENSVCKGYVTEKFWSLKHLSVPIVLTRRLFDSSKVPDNAYIAVDDFNNINELADYLLYLQKNRTAYLK</sequence>
<dbReference type="Pfam" id="PF00852">
    <property type="entry name" value="Glyco_transf_10"/>
    <property type="match status" value="1"/>
</dbReference>
<keyword evidence="7" id="KW-0735">Signal-anchor</keyword>
<evidence type="ECO:0000256" key="10">
    <source>
        <dbReference type="ARBA" id="ARBA00023136"/>
    </source>
</evidence>
<dbReference type="WBParaSite" id="MhA1_Contig343.frz3.gene24">
    <property type="protein sequence ID" value="MhA1_Contig343.frz3.gene24"/>
    <property type="gene ID" value="MhA1_Contig343.frz3.gene24"/>
</dbReference>
<keyword evidence="9 12" id="KW-0333">Golgi apparatus</keyword>
<accession>A0A1I8BN94</accession>
<dbReference type="GO" id="GO:0032580">
    <property type="term" value="C:Golgi cisterna membrane"/>
    <property type="evidence" value="ECO:0007669"/>
    <property type="project" value="UniProtKB-SubCell"/>
</dbReference>
<keyword evidence="15" id="KW-1185">Reference proteome</keyword>
<evidence type="ECO:0000259" key="13">
    <source>
        <dbReference type="Pfam" id="PF00852"/>
    </source>
</evidence>
<organism evidence="15 16">
    <name type="scientific">Meloidogyne hapla</name>
    <name type="common">Root-knot nematode worm</name>
    <dbReference type="NCBI Taxonomy" id="6305"/>
    <lineage>
        <taxon>Eukaryota</taxon>
        <taxon>Metazoa</taxon>
        <taxon>Ecdysozoa</taxon>
        <taxon>Nematoda</taxon>
        <taxon>Chromadorea</taxon>
        <taxon>Rhabditida</taxon>
        <taxon>Tylenchina</taxon>
        <taxon>Tylenchomorpha</taxon>
        <taxon>Tylenchoidea</taxon>
        <taxon>Meloidogynidae</taxon>
        <taxon>Meloidogyninae</taxon>
        <taxon>Meloidogyne</taxon>
    </lineage>
</organism>
<dbReference type="InterPro" id="IPR038577">
    <property type="entry name" value="GT10-like_C_sf"/>
</dbReference>